<keyword evidence="19" id="KW-1185">Reference proteome</keyword>
<dbReference type="Pfam" id="PF01225">
    <property type="entry name" value="Mur_ligase"/>
    <property type="match status" value="1"/>
</dbReference>
<evidence type="ECO:0000256" key="9">
    <source>
        <dbReference type="ARBA" id="ARBA00022960"/>
    </source>
</evidence>
<dbReference type="GO" id="GO:0008763">
    <property type="term" value="F:UDP-N-acetylmuramate-L-alanine ligase activity"/>
    <property type="evidence" value="ECO:0007669"/>
    <property type="project" value="UniProtKB-UniRule"/>
</dbReference>
<reference evidence="19" key="1">
    <citation type="submission" date="2016-06" db="EMBL/GenBank/DDBJ databases">
        <authorList>
            <person name="Varghese N."/>
            <person name="Submissions Spin"/>
        </authorList>
    </citation>
    <scope>NUCLEOTIDE SEQUENCE [LARGE SCALE GENOMIC DNA]</scope>
    <source>
        <strain evidence="19">DSM 44100</strain>
    </source>
</reference>
<proteinExistence type="predicted"/>
<keyword evidence="9" id="KW-0133">Cell shape</keyword>
<dbReference type="PANTHER" id="PTHR43445">
    <property type="entry name" value="UDP-N-ACETYLMURAMATE--L-ALANINE LIGASE-RELATED"/>
    <property type="match status" value="1"/>
</dbReference>
<dbReference type="Gene3D" id="3.90.190.20">
    <property type="entry name" value="Mur ligase, C-terminal domain"/>
    <property type="match status" value="1"/>
</dbReference>
<comment type="pathway">
    <text evidence="2">Cell wall biogenesis; peptidoglycan biosynthesis.</text>
</comment>
<dbReference type="GO" id="GO:0009252">
    <property type="term" value="P:peptidoglycan biosynthetic process"/>
    <property type="evidence" value="ECO:0007669"/>
    <property type="project" value="UniProtKB-UniRule"/>
</dbReference>
<dbReference type="OrthoDB" id="9804126at2"/>
<feature type="domain" description="Mur ligase C-terminal" evidence="16">
    <location>
        <begin position="330"/>
        <end position="458"/>
    </location>
</feature>
<comment type="subcellular location">
    <subcellularLocation>
        <location evidence="1">Cytoplasm</location>
    </subcellularLocation>
</comment>
<dbReference type="NCBIfam" id="TIGR01082">
    <property type="entry name" value="murC"/>
    <property type="match status" value="1"/>
</dbReference>
<keyword evidence="11" id="KW-0131">Cell cycle</keyword>
<dbReference type="Pfam" id="PF08245">
    <property type="entry name" value="Mur_ligase_M"/>
    <property type="match status" value="1"/>
</dbReference>
<dbReference type="Gene3D" id="3.40.50.720">
    <property type="entry name" value="NAD(P)-binding Rossmann-like Domain"/>
    <property type="match status" value="1"/>
</dbReference>
<feature type="domain" description="Mur ligase N-terminal catalytic" evidence="15">
    <location>
        <begin position="23"/>
        <end position="119"/>
    </location>
</feature>
<dbReference type="InterPro" id="IPR036565">
    <property type="entry name" value="Mur-like_cat_sf"/>
</dbReference>
<dbReference type="GO" id="GO:0051301">
    <property type="term" value="P:cell division"/>
    <property type="evidence" value="ECO:0007669"/>
    <property type="project" value="UniProtKB-KW"/>
</dbReference>
<comment type="catalytic activity">
    <reaction evidence="13">
        <text>UDP-N-acetyl-alpha-D-muramate + L-alanine + ATP = UDP-N-acetyl-alpha-D-muramoyl-L-alanine + ADP + phosphate + H(+)</text>
        <dbReference type="Rhea" id="RHEA:23372"/>
        <dbReference type="ChEBI" id="CHEBI:15378"/>
        <dbReference type="ChEBI" id="CHEBI:30616"/>
        <dbReference type="ChEBI" id="CHEBI:43474"/>
        <dbReference type="ChEBI" id="CHEBI:57972"/>
        <dbReference type="ChEBI" id="CHEBI:70757"/>
        <dbReference type="ChEBI" id="CHEBI:83898"/>
        <dbReference type="ChEBI" id="CHEBI:456216"/>
        <dbReference type="EC" id="6.3.2.8"/>
    </reaction>
</comment>
<dbReference type="Pfam" id="PF02875">
    <property type="entry name" value="Mur_ligase_C"/>
    <property type="match status" value="1"/>
</dbReference>
<evidence type="ECO:0000313" key="18">
    <source>
        <dbReference type="EMBL" id="SCF16084.1"/>
    </source>
</evidence>
<dbReference type="EMBL" id="FMCU01000005">
    <property type="protein sequence ID" value="SCF16084.1"/>
    <property type="molecule type" value="Genomic_DNA"/>
</dbReference>
<evidence type="ECO:0000256" key="8">
    <source>
        <dbReference type="ARBA" id="ARBA00022840"/>
    </source>
</evidence>
<keyword evidence="4" id="KW-0963">Cytoplasm</keyword>
<keyword evidence="6" id="KW-0132">Cell division</keyword>
<keyword evidence="10" id="KW-0573">Peptidoglycan synthesis</keyword>
<protein>
    <recommendedName>
        <fullName evidence="3 14">UDP-N-acetylmuramate--L-alanine ligase</fullName>
        <ecNumber evidence="3 14">6.3.2.8</ecNumber>
    </recommendedName>
</protein>
<dbReference type="InterPro" id="IPR000713">
    <property type="entry name" value="Mur_ligase_N"/>
</dbReference>
<dbReference type="EC" id="6.3.2.8" evidence="3 14"/>
<dbReference type="GO" id="GO:0008360">
    <property type="term" value="P:regulation of cell shape"/>
    <property type="evidence" value="ECO:0007669"/>
    <property type="project" value="UniProtKB-KW"/>
</dbReference>
<dbReference type="GO" id="GO:0071555">
    <property type="term" value="P:cell wall organization"/>
    <property type="evidence" value="ECO:0007669"/>
    <property type="project" value="UniProtKB-KW"/>
</dbReference>
<evidence type="ECO:0000256" key="13">
    <source>
        <dbReference type="ARBA" id="ARBA00047833"/>
    </source>
</evidence>
<organism evidence="18 19">
    <name type="scientific">Micromonospora matsumotoense</name>
    <dbReference type="NCBI Taxonomy" id="121616"/>
    <lineage>
        <taxon>Bacteria</taxon>
        <taxon>Bacillati</taxon>
        <taxon>Actinomycetota</taxon>
        <taxon>Actinomycetes</taxon>
        <taxon>Micromonosporales</taxon>
        <taxon>Micromonosporaceae</taxon>
        <taxon>Micromonospora</taxon>
    </lineage>
</organism>
<evidence type="ECO:0000256" key="12">
    <source>
        <dbReference type="ARBA" id="ARBA00023316"/>
    </source>
</evidence>
<dbReference type="PANTHER" id="PTHR43445:SF3">
    <property type="entry name" value="UDP-N-ACETYLMURAMATE--L-ALANINE LIGASE"/>
    <property type="match status" value="1"/>
</dbReference>
<dbReference type="UniPathway" id="UPA00219"/>
<evidence type="ECO:0000256" key="2">
    <source>
        <dbReference type="ARBA" id="ARBA00004752"/>
    </source>
</evidence>
<keyword evidence="7" id="KW-0547">Nucleotide-binding</keyword>
<evidence type="ECO:0000256" key="5">
    <source>
        <dbReference type="ARBA" id="ARBA00022598"/>
    </source>
</evidence>
<evidence type="ECO:0000259" key="15">
    <source>
        <dbReference type="Pfam" id="PF01225"/>
    </source>
</evidence>
<accession>A0A1C4Y5V5</accession>
<evidence type="ECO:0000256" key="3">
    <source>
        <dbReference type="ARBA" id="ARBA00012211"/>
    </source>
</evidence>
<dbReference type="SUPFAM" id="SSF53244">
    <property type="entry name" value="MurD-like peptide ligases, peptide-binding domain"/>
    <property type="match status" value="1"/>
</dbReference>
<dbReference type="STRING" id="121616.GA0070216_105396"/>
<evidence type="ECO:0000259" key="17">
    <source>
        <dbReference type="Pfam" id="PF08245"/>
    </source>
</evidence>
<keyword evidence="5 18" id="KW-0436">Ligase</keyword>
<dbReference type="SUPFAM" id="SSF53623">
    <property type="entry name" value="MurD-like peptide ligases, catalytic domain"/>
    <property type="match status" value="1"/>
</dbReference>
<dbReference type="InterPro" id="IPR036615">
    <property type="entry name" value="Mur_ligase_C_dom_sf"/>
</dbReference>
<gene>
    <name evidence="18" type="ORF">GA0070216_105396</name>
</gene>
<dbReference type="Proteomes" id="UP000198797">
    <property type="component" value="Unassembled WGS sequence"/>
</dbReference>
<dbReference type="RefSeq" id="WP_091245111.1">
    <property type="nucleotide sequence ID" value="NZ_FMCU01000005.1"/>
</dbReference>
<dbReference type="Gene3D" id="3.40.1190.10">
    <property type="entry name" value="Mur-like, catalytic domain"/>
    <property type="match status" value="1"/>
</dbReference>
<evidence type="ECO:0000256" key="11">
    <source>
        <dbReference type="ARBA" id="ARBA00023306"/>
    </source>
</evidence>
<evidence type="ECO:0000256" key="7">
    <source>
        <dbReference type="ARBA" id="ARBA00022741"/>
    </source>
</evidence>
<evidence type="ECO:0000313" key="19">
    <source>
        <dbReference type="Proteomes" id="UP000198797"/>
    </source>
</evidence>
<evidence type="ECO:0000256" key="10">
    <source>
        <dbReference type="ARBA" id="ARBA00022984"/>
    </source>
</evidence>
<dbReference type="InterPro" id="IPR005758">
    <property type="entry name" value="UDP-N-AcMur_Ala_ligase_MurC"/>
</dbReference>
<dbReference type="InterPro" id="IPR004101">
    <property type="entry name" value="Mur_ligase_C"/>
</dbReference>
<dbReference type="InterPro" id="IPR013221">
    <property type="entry name" value="Mur_ligase_cen"/>
</dbReference>
<evidence type="ECO:0000259" key="16">
    <source>
        <dbReference type="Pfam" id="PF02875"/>
    </source>
</evidence>
<dbReference type="GO" id="GO:0005524">
    <property type="term" value="F:ATP binding"/>
    <property type="evidence" value="ECO:0007669"/>
    <property type="project" value="UniProtKB-KW"/>
</dbReference>
<keyword evidence="12" id="KW-0961">Cell wall biogenesis/degradation</keyword>
<sequence>MTDTITGNPTIEAYTGEVDLSRAHFVGIGGSAMSGLARLLAALGHEVSGSDVHDSTNLAGLRSIGVRVHVGHDAGHIAGASCVVYTTVARNAPEIDAARAAGIPVVHRAQVLDALAATRRLIAVSGSHGKSTTTAIVAHLLRTLGEDPTYLIGADLTGPGSGAHLGRSPLLVAEADESDRSFHFLTPSIAVITNVTDDHPENFVDHAALLRAYVGFGSRIAPAGFLVVNADCVGATVAADVIQSERPDVTVLRYGRDRSADVRLTDTRVDGWSGVATVRMPDGGEVTLSLPTPAPHHLHNAAAAMACASVLGLDPVGAAAAAGTFPGVRRRFEHVDTRAGVTVVDSYADHPHEIAADLDAARALASGRVIVAFQPSGHARVLAFGARIGQVLADKADHVLLLDVHGTVPPGHSRADVSSIAARLPKGRYRMSAGPDQVGRLVGGLARPGDVVLTMGTGDVTGYQRVIMDSLGSRSEVLLSA</sequence>
<dbReference type="InterPro" id="IPR050061">
    <property type="entry name" value="MurCDEF_pg_biosynth"/>
</dbReference>
<evidence type="ECO:0000256" key="1">
    <source>
        <dbReference type="ARBA" id="ARBA00004496"/>
    </source>
</evidence>
<evidence type="ECO:0000256" key="4">
    <source>
        <dbReference type="ARBA" id="ARBA00022490"/>
    </source>
</evidence>
<evidence type="ECO:0000256" key="6">
    <source>
        <dbReference type="ARBA" id="ARBA00022618"/>
    </source>
</evidence>
<feature type="domain" description="Mur ligase central" evidence="17">
    <location>
        <begin position="124"/>
        <end position="308"/>
    </location>
</feature>
<dbReference type="AlphaFoldDB" id="A0A1C4Y5V5"/>
<dbReference type="GO" id="GO:0005737">
    <property type="term" value="C:cytoplasm"/>
    <property type="evidence" value="ECO:0007669"/>
    <property type="project" value="UniProtKB-SubCell"/>
</dbReference>
<evidence type="ECO:0000256" key="14">
    <source>
        <dbReference type="NCBIfam" id="TIGR01082"/>
    </source>
</evidence>
<name>A0A1C4Y5V5_9ACTN</name>
<dbReference type="SUPFAM" id="SSF51984">
    <property type="entry name" value="MurCD N-terminal domain"/>
    <property type="match status" value="1"/>
</dbReference>
<keyword evidence="8" id="KW-0067">ATP-binding</keyword>